<dbReference type="PANTHER" id="PTHR13532">
    <property type="match status" value="1"/>
</dbReference>
<proteinExistence type="predicted"/>
<feature type="region of interest" description="Disordered" evidence="1">
    <location>
        <begin position="787"/>
        <end position="818"/>
    </location>
</feature>
<dbReference type="PANTHER" id="PTHR13532:SF3">
    <property type="entry name" value="INTEGRATOR COMPLEX SUBUNIT 14"/>
    <property type="match status" value="1"/>
</dbReference>
<dbReference type="GeneID" id="68094932"/>
<feature type="signal peptide" evidence="2">
    <location>
        <begin position="1"/>
        <end position="20"/>
    </location>
</feature>
<comment type="caution">
    <text evidence="3">The sequence shown here is derived from an EMBL/GenBank/DDBJ whole genome shotgun (WGS) entry which is preliminary data.</text>
</comment>
<feature type="chain" id="PRO_5041652360" description="Mediator of RNA polymerase II transcription subunit 25" evidence="2">
    <location>
        <begin position="21"/>
        <end position="818"/>
    </location>
</feature>
<evidence type="ECO:0000313" key="3">
    <source>
        <dbReference type="EMBL" id="KAG2386732.1"/>
    </source>
</evidence>
<dbReference type="RefSeq" id="XP_044550724.1">
    <property type="nucleotide sequence ID" value="XM_044691898.1"/>
</dbReference>
<keyword evidence="4" id="KW-1185">Reference proteome</keyword>
<dbReference type="GO" id="GO:0032039">
    <property type="term" value="C:integrator complex"/>
    <property type="evidence" value="ECO:0007669"/>
    <property type="project" value="InterPro"/>
</dbReference>
<evidence type="ECO:0000256" key="1">
    <source>
        <dbReference type="SAM" id="MobiDB-lite"/>
    </source>
</evidence>
<name>A0AA88GTG5_NAELO</name>
<protein>
    <recommendedName>
        <fullName evidence="5">Mediator of RNA polymerase II transcription subunit 25</fullName>
    </recommendedName>
</protein>
<evidence type="ECO:0000256" key="2">
    <source>
        <dbReference type="SAM" id="SignalP"/>
    </source>
</evidence>
<keyword evidence="2" id="KW-0732">Signal</keyword>
<dbReference type="EMBL" id="PYSW02000015">
    <property type="protein sequence ID" value="KAG2386732.1"/>
    <property type="molecule type" value="Genomic_DNA"/>
</dbReference>
<dbReference type="GO" id="GO:0034472">
    <property type="term" value="P:snRNA 3'-end processing"/>
    <property type="evidence" value="ECO:0007669"/>
    <property type="project" value="TreeGrafter"/>
</dbReference>
<dbReference type="Proteomes" id="UP000816034">
    <property type="component" value="Unassembled WGS sequence"/>
</dbReference>
<feature type="region of interest" description="Disordered" evidence="1">
    <location>
        <begin position="369"/>
        <end position="395"/>
    </location>
</feature>
<gene>
    <name evidence="3" type="ORF">C9374_002476</name>
</gene>
<dbReference type="AlphaFoldDB" id="A0AA88GTG5"/>
<reference evidence="3 4" key="1">
    <citation type="journal article" date="2018" name="BMC Genomics">
        <title>The genome of Naegleria lovaniensis, the basis for a comparative approach to unravel pathogenicity factors of the human pathogenic amoeba N. fowleri.</title>
        <authorList>
            <person name="Liechti N."/>
            <person name="Schurch N."/>
            <person name="Bruggmann R."/>
            <person name="Wittwer M."/>
        </authorList>
    </citation>
    <scope>NUCLEOTIDE SEQUENCE [LARGE SCALE GENOMIC DNA]</scope>
    <source>
        <strain evidence="3 4">ATCC 30569</strain>
    </source>
</reference>
<feature type="region of interest" description="Disordered" evidence="1">
    <location>
        <begin position="637"/>
        <end position="665"/>
    </location>
</feature>
<dbReference type="InterPro" id="IPR039841">
    <property type="entry name" value="INTS14"/>
</dbReference>
<accession>A0AA88GTG5</accession>
<evidence type="ECO:0008006" key="5">
    <source>
        <dbReference type="Google" id="ProtNLM"/>
    </source>
</evidence>
<sequence length="818" mass="91898">MPTVLLFFSVQSVTPSVVNCAHVLKNYATRVVHRIHANHKLEEIDLLSYDGQELKVVAPFSKDTNEICAKIDQINFQHVENAGTQSSNIIMNGLVSCFKNIEETLGIHTHTQIIIFTEYTELSTDEMFKIRPPFPVKLHIFSTSKLHYTISQAPKIGTRMKEETNSAHKSIPEAHVNNSLKQLSKLYEGHCYFVSSSANLSSTNQQNPIVPDESIINEFIKKHYDKYSGYLVFGHLVSPIELHPDPNLVMWLFDRQQQGLHPTLVLNDTSFSSTASERSSCHVPPILNIVGFIPGTELSSPKCISKHTILPLNPDETEQAYGVRVSRRDRETLYGKHKKIIKADACKADEAPASFYQLLHQTLLKGRQLNIPPPPPTANNMGGDGSDEQSSSSNEPKRICAIVSLGGMPERFAYITACNDGDSSSLILGVFNELLEVAQSDKYSRSIPKAQLACNNLAYPWLCNGVGQMVEEMAHANSWDIPVSGEHFDLFTKNVNLKSYNYDLKQSKTSVVIPFQKNETLSNDFGKIQRNIKNLPKKTDLVTNECEKLRYISQVFHNPYIVETLKKFLMECVDSNYELLQTETSIETQEQLLKANCVMKELYSQLDKDPKVKLKPPKDPQYFESVKQDLATIRNLQQQQQQHFHHAQQQQQAQPTLPLQAQQQQQHQILLPTVHHTQHLHHQPTLQAQPPQMLSGQPVFMESGGVSNPQYPYTAGPPQQHHLPVGHHHATLPVQQQTPPMGYLPTAMPSTIQPPPPQYSVNYHGPPPGANVGGNMYVAQQQAYPLPTASIQPPPQQQAMMDPSTLHHVGPPQKKHKQ</sequence>
<organism evidence="3 4">
    <name type="scientific">Naegleria lovaniensis</name>
    <name type="common">Amoeba</name>
    <dbReference type="NCBI Taxonomy" id="51637"/>
    <lineage>
        <taxon>Eukaryota</taxon>
        <taxon>Discoba</taxon>
        <taxon>Heterolobosea</taxon>
        <taxon>Tetramitia</taxon>
        <taxon>Eutetramitia</taxon>
        <taxon>Vahlkampfiidae</taxon>
        <taxon>Naegleria</taxon>
    </lineage>
</organism>
<evidence type="ECO:0000313" key="4">
    <source>
        <dbReference type="Proteomes" id="UP000816034"/>
    </source>
</evidence>